<keyword evidence="5" id="KW-0456">Lyase</keyword>
<dbReference type="SUPFAM" id="SSF55904">
    <property type="entry name" value="Ornithine decarboxylase C-terminal domain"/>
    <property type="match status" value="1"/>
</dbReference>
<dbReference type="InterPro" id="IPR015424">
    <property type="entry name" value="PyrdxlP-dep_Trfase"/>
</dbReference>
<feature type="domain" description="Orn/Lys/Arg decarboxylases family 1 pyridoxal-P attachment site" evidence="7">
    <location>
        <begin position="49"/>
        <end position="151"/>
    </location>
</feature>
<dbReference type="InterPro" id="IPR000310">
    <property type="entry name" value="Orn/Lys/Arg_deCO2ase_major_dom"/>
</dbReference>
<keyword evidence="10" id="KW-1185">Reference proteome</keyword>
<feature type="domain" description="Orn/Lys/Arg decarboxylase C-terminal" evidence="8">
    <location>
        <begin position="570"/>
        <end position="626"/>
    </location>
</feature>
<evidence type="ECO:0008006" key="11">
    <source>
        <dbReference type="Google" id="ProtNLM"/>
    </source>
</evidence>
<comment type="similarity">
    <text evidence="2">Belongs to the Orn/Lys/Arg decarboxylase class-I family.</text>
</comment>
<feature type="region of interest" description="Disordered" evidence="6">
    <location>
        <begin position="172"/>
        <end position="206"/>
    </location>
</feature>
<name>A0A9W6BNV7_9CHLO</name>
<dbReference type="InterPro" id="IPR015421">
    <property type="entry name" value="PyrdxlP-dep_Trfase_major"/>
</dbReference>
<feature type="compositionally biased region" description="Low complexity" evidence="6">
    <location>
        <begin position="1"/>
        <end position="43"/>
    </location>
</feature>
<dbReference type="InterPro" id="IPR036633">
    <property type="entry name" value="Prn/Lys/Arg_de-COase_C_sf"/>
</dbReference>
<evidence type="ECO:0000256" key="6">
    <source>
        <dbReference type="SAM" id="MobiDB-lite"/>
    </source>
</evidence>
<dbReference type="Proteomes" id="UP001165080">
    <property type="component" value="Unassembled WGS sequence"/>
</dbReference>
<feature type="domain" description="Orn/Lys/Arg decarboxylases family 1 pyridoxal-P attachment site" evidence="7">
    <location>
        <begin position="211"/>
        <end position="359"/>
    </location>
</feature>
<evidence type="ECO:0000313" key="9">
    <source>
        <dbReference type="EMBL" id="GLC55524.1"/>
    </source>
</evidence>
<evidence type="ECO:0000256" key="1">
    <source>
        <dbReference type="ARBA" id="ARBA00001933"/>
    </source>
</evidence>
<feature type="domain" description="Orn/Lys/Arg decarboxylases family 1 pyridoxal-P attachment site" evidence="7">
    <location>
        <begin position="382"/>
        <end position="523"/>
    </location>
</feature>
<evidence type="ECO:0000313" key="10">
    <source>
        <dbReference type="Proteomes" id="UP001165080"/>
    </source>
</evidence>
<dbReference type="EMBL" id="BRXU01000013">
    <property type="protein sequence ID" value="GLC55524.1"/>
    <property type="molecule type" value="Genomic_DNA"/>
</dbReference>
<gene>
    <name evidence="9" type="primary">PLEST010379</name>
    <name evidence="9" type="ORF">PLESTB_000996900</name>
</gene>
<comment type="cofactor">
    <cofactor evidence="1">
        <name>pyridoxal 5'-phosphate</name>
        <dbReference type="ChEBI" id="CHEBI:597326"/>
    </cofactor>
</comment>
<dbReference type="InterPro" id="IPR052357">
    <property type="entry name" value="Orn_Lys_Arg_decarboxylase-I"/>
</dbReference>
<dbReference type="Gene3D" id="3.40.640.10">
    <property type="entry name" value="Type I PLP-dependent aspartate aminotransferase-like (Major domain)"/>
    <property type="match status" value="2"/>
</dbReference>
<dbReference type="PANTHER" id="PTHR43277">
    <property type="entry name" value="ARGININE DECARBOXYLASE"/>
    <property type="match status" value="1"/>
</dbReference>
<evidence type="ECO:0000259" key="7">
    <source>
        <dbReference type="Pfam" id="PF01276"/>
    </source>
</evidence>
<reference evidence="9 10" key="1">
    <citation type="journal article" date="2023" name="Commun. Biol.">
        <title>Reorganization of the ancestral sex-determining regions during the evolution of trioecy in Pleodorina starrii.</title>
        <authorList>
            <person name="Takahashi K."/>
            <person name="Suzuki S."/>
            <person name="Kawai-Toyooka H."/>
            <person name="Yamamoto K."/>
            <person name="Hamaji T."/>
            <person name="Ootsuki R."/>
            <person name="Yamaguchi H."/>
            <person name="Kawachi M."/>
            <person name="Higashiyama T."/>
            <person name="Nozaki H."/>
        </authorList>
    </citation>
    <scope>NUCLEOTIDE SEQUENCE [LARGE SCALE GENOMIC DNA]</scope>
    <source>
        <strain evidence="9 10">NIES-4479</strain>
    </source>
</reference>
<protein>
    <recommendedName>
        <fullName evidence="11">Arginine decarboxylase</fullName>
    </recommendedName>
</protein>
<accession>A0A9W6BNV7</accession>
<organism evidence="9 10">
    <name type="scientific">Pleodorina starrii</name>
    <dbReference type="NCBI Taxonomy" id="330485"/>
    <lineage>
        <taxon>Eukaryota</taxon>
        <taxon>Viridiplantae</taxon>
        <taxon>Chlorophyta</taxon>
        <taxon>core chlorophytes</taxon>
        <taxon>Chlorophyceae</taxon>
        <taxon>CS clade</taxon>
        <taxon>Chlamydomonadales</taxon>
        <taxon>Volvocaceae</taxon>
        <taxon>Pleodorina</taxon>
    </lineage>
</organism>
<keyword evidence="4" id="KW-0663">Pyridoxal phosphate</keyword>
<feature type="compositionally biased region" description="Pro residues" evidence="6">
    <location>
        <begin position="316"/>
        <end position="336"/>
    </location>
</feature>
<dbReference type="PANTHER" id="PTHR43277:SF4">
    <property type="entry name" value="ARGININE DECARBOXYLASE"/>
    <property type="match status" value="1"/>
</dbReference>
<evidence type="ECO:0000256" key="3">
    <source>
        <dbReference type="ARBA" id="ARBA00022793"/>
    </source>
</evidence>
<evidence type="ECO:0000256" key="5">
    <source>
        <dbReference type="ARBA" id="ARBA00023239"/>
    </source>
</evidence>
<feature type="region of interest" description="Disordered" evidence="6">
    <location>
        <begin position="1"/>
        <end position="46"/>
    </location>
</feature>
<evidence type="ECO:0000256" key="4">
    <source>
        <dbReference type="ARBA" id="ARBA00022898"/>
    </source>
</evidence>
<dbReference type="Gene3D" id="3.90.100.10">
    <property type="entry name" value="Orn/Lys/Arg decarboxylase, C-terminal domain"/>
    <property type="match status" value="1"/>
</dbReference>
<feature type="region of interest" description="Disordered" evidence="6">
    <location>
        <begin position="314"/>
        <end position="337"/>
    </location>
</feature>
<sequence length="657" mass="66119">MAAAAAAAVAGGTEAAAADDSGVDPAPAGSSSASVPSAPAADPLRQQRTPLVDAVRQRGDAVHEAPFHVPGHKRGARTPEGLARLVRPAHGSVLQYDLTEIAGLDYLSSPSGVIQEAQQLAAEVFGADHTWFLVNGCSVGIHAAVMAVTAAAAETAEAAAAAEAAVGAVGLRSEATGPSSSSSRSKDSDSARSGGARSSGDARTGVSGGGGVTLVVARNCHSSAFSAMVLAGCEPYWVQPEVDPVFGVAHCVTHGSVREALCAAAAQGRRVAGVLIVSPTYFGAVADVQAIAEVCHEHDVPLLVDEAHGGHFAFLPPAPSPAPTPSSSPPPPPPPSALRCGADLVMQSSHKVLGAMTQAGGARCCQPPSPVLCLSIGVPCKSVANAAMLHASGPRVSPSRLTRALQALQSSSPSYLLLASLDAARAQVAAGGAFREPCAAAQAIRAAVASGCQRVRLLDERTAGSKDSVRHFDPLRLTLLVSDLRLPGGGFQAAEWLERQYGVVPELATAKTVVLALGPGTTMEHAARAITAISELDRLADPQMDPAVAAAAREAAAAAAAVEMRSEVVAEVEVVLTPRAAHFAAAESVPAAAAVGRVSAELLCPYPPGVPVLFPGERVTAAALEVLRSTLAAGGAVTGARDGSLATLQVVAMPAEE</sequence>
<dbReference type="InterPro" id="IPR008286">
    <property type="entry name" value="Prn/Lys/Arg_de-COase_C"/>
</dbReference>
<dbReference type="AlphaFoldDB" id="A0A9W6BNV7"/>
<dbReference type="Pfam" id="PF03711">
    <property type="entry name" value="OKR_DC_1_C"/>
    <property type="match status" value="1"/>
</dbReference>
<dbReference type="SUPFAM" id="SSF53383">
    <property type="entry name" value="PLP-dependent transferases"/>
    <property type="match status" value="1"/>
</dbReference>
<feature type="compositionally biased region" description="Low complexity" evidence="6">
    <location>
        <begin position="191"/>
        <end position="205"/>
    </location>
</feature>
<keyword evidence="3" id="KW-0210">Decarboxylase</keyword>
<dbReference type="Pfam" id="PF01276">
    <property type="entry name" value="OKR_DC_1"/>
    <property type="match status" value="3"/>
</dbReference>
<proteinExistence type="inferred from homology"/>
<evidence type="ECO:0000256" key="2">
    <source>
        <dbReference type="ARBA" id="ARBA00010671"/>
    </source>
</evidence>
<evidence type="ECO:0000259" key="8">
    <source>
        <dbReference type="Pfam" id="PF03711"/>
    </source>
</evidence>
<dbReference type="GO" id="GO:0016831">
    <property type="term" value="F:carboxy-lyase activity"/>
    <property type="evidence" value="ECO:0007669"/>
    <property type="project" value="UniProtKB-KW"/>
</dbReference>
<comment type="caution">
    <text evidence="9">The sequence shown here is derived from an EMBL/GenBank/DDBJ whole genome shotgun (WGS) entry which is preliminary data.</text>
</comment>